<reference evidence="2" key="1">
    <citation type="journal article" date="2021" name="J Fungi (Basel)">
        <title>Genomic and Metabolomic Analyses of the Marine Fungus Emericellopsis cladophorae: Insights into Saltwater Adaptability Mechanisms and Its Biosynthetic Potential.</title>
        <authorList>
            <person name="Goncalves M.F.M."/>
            <person name="Hilario S."/>
            <person name="Van de Peer Y."/>
            <person name="Esteves A.C."/>
            <person name="Alves A."/>
        </authorList>
    </citation>
    <scope>NUCLEOTIDE SEQUENCE</scope>
    <source>
        <strain evidence="2">MUM 19.33</strain>
    </source>
</reference>
<dbReference type="AlphaFoldDB" id="A0A9P9XX98"/>
<organism evidence="2 3">
    <name type="scientific">Emericellopsis cladophorae</name>
    <dbReference type="NCBI Taxonomy" id="2686198"/>
    <lineage>
        <taxon>Eukaryota</taxon>
        <taxon>Fungi</taxon>
        <taxon>Dikarya</taxon>
        <taxon>Ascomycota</taxon>
        <taxon>Pezizomycotina</taxon>
        <taxon>Sordariomycetes</taxon>
        <taxon>Hypocreomycetidae</taxon>
        <taxon>Hypocreales</taxon>
        <taxon>Bionectriaceae</taxon>
        <taxon>Emericellopsis</taxon>
    </lineage>
</organism>
<evidence type="ECO:0000256" key="1">
    <source>
        <dbReference type="SAM" id="MobiDB-lite"/>
    </source>
</evidence>
<dbReference type="OrthoDB" id="4739136at2759"/>
<feature type="compositionally biased region" description="Acidic residues" evidence="1">
    <location>
        <begin position="558"/>
        <end position="572"/>
    </location>
</feature>
<gene>
    <name evidence="2" type="ORF">J7T54_008257</name>
</gene>
<evidence type="ECO:0000313" key="2">
    <source>
        <dbReference type="EMBL" id="KAI6779039.1"/>
    </source>
</evidence>
<feature type="compositionally biased region" description="Polar residues" evidence="1">
    <location>
        <begin position="30"/>
        <end position="43"/>
    </location>
</feature>
<keyword evidence="3" id="KW-1185">Reference proteome</keyword>
<dbReference type="Proteomes" id="UP001055219">
    <property type="component" value="Unassembled WGS sequence"/>
</dbReference>
<dbReference type="GeneID" id="75834728"/>
<feature type="compositionally biased region" description="Gly residues" evidence="1">
    <location>
        <begin position="15"/>
        <end position="24"/>
    </location>
</feature>
<accession>A0A9P9XX98</accession>
<evidence type="ECO:0000313" key="3">
    <source>
        <dbReference type="Proteomes" id="UP001055219"/>
    </source>
</evidence>
<protein>
    <submittedName>
        <fullName evidence="2">Uncharacterized protein</fullName>
    </submittedName>
</protein>
<comment type="caution">
    <text evidence="2">The sequence shown here is derived from an EMBL/GenBank/DDBJ whole genome shotgun (WGS) entry which is preliminary data.</text>
</comment>
<feature type="region of interest" description="Disordered" evidence="1">
    <location>
        <begin position="550"/>
        <end position="572"/>
    </location>
</feature>
<feature type="region of interest" description="Disordered" evidence="1">
    <location>
        <begin position="1"/>
        <end position="57"/>
    </location>
</feature>
<sequence>MGNFENNGWRMASGRGRGGRGGRGAKSFAKTESMQSIKALQTQKRGEDKERLKRKREESAQLEGAFIIASEHLVPDEIREEGFFDQVAKETGCTIEESPLADGFHMLVLRSQDKMQMDAAHSAIANRLHILRQIQRSFSRTLFLQSPARSDWAAMISMEVSERPFVIDKNLLRGLPAAEHPAVMSSLLDRLVIDVPNAAYGAMNLPSAQFLEMRISFGRLNIEKRRKDVPDKLSYRSFEKALSSYQSRGHAAALATRLADLQNVDEAINLLTRRGGPGLSVDECTRRNELITTIRDIEMQSELRAVILEERLGNERLEQPVAVPHLDWCAIAPEEDFDWMLRISSTISQEIPARYKEYLKNISFEWSKDETMGAFELLWPRLSRPWTVKGIDIIKTCVKSSLIVPLAGTQYVVEVSATRQWNDRLQAKPLTTWTIEMYSEHWEEAMNLSGRDGRDWGSDFKNVWHEEAPGHSLRQRLDQFVRCILTVQDTLRGLSNAEQVHSGKQQGLQEKMEITNHELIDMNFARTPEALTSPRRASVAVSTMFEHLHMGGGHEEKDNDQETDSSEDLIEL</sequence>
<reference evidence="2" key="2">
    <citation type="submission" date="2022-07" db="EMBL/GenBank/DDBJ databases">
        <authorList>
            <person name="Goncalves M.F.M."/>
            <person name="Hilario S."/>
            <person name="Van De Peer Y."/>
            <person name="Esteves A.C."/>
            <person name="Alves A."/>
        </authorList>
    </citation>
    <scope>NUCLEOTIDE SEQUENCE</scope>
    <source>
        <strain evidence="2">MUM 19.33</strain>
    </source>
</reference>
<name>A0A9P9XX98_9HYPO</name>
<dbReference type="EMBL" id="JAGIXG020000053">
    <property type="protein sequence ID" value="KAI6779039.1"/>
    <property type="molecule type" value="Genomic_DNA"/>
</dbReference>
<feature type="compositionally biased region" description="Basic and acidic residues" evidence="1">
    <location>
        <begin position="44"/>
        <end position="57"/>
    </location>
</feature>
<proteinExistence type="predicted"/>
<dbReference type="RefSeq" id="XP_051359895.1">
    <property type="nucleotide sequence ID" value="XM_051509020.1"/>
</dbReference>